<dbReference type="InterPro" id="IPR032818">
    <property type="entry name" value="DedA-like"/>
</dbReference>
<keyword evidence="3" id="KW-1185">Reference proteome</keyword>
<keyword evidence="1" id="KW-0812">Transmembrane</keyword>
<feature type="transmembrane region" description="Helical" evidence="1">
    <location>
        <begin position="141"/>
        <end position="161"/>
    </location>
</feature>
<evidence type="ECO:0000313" key="3">
    <source>
        <dbReference type="Proteomes" id="UP001428817"/>
    </source>
</evidence>
<feature type="transmembrane region" description="Helical" evidence="1">
    <location>
        <begin position="173"/>
        <end position="193"/>
    </location>
</feature>
<evidence type="ECO:0000313" key="2">
    <source>
        <dbReference type="EMBL" id="GAA5148133.1"/>
    </source>
</evidence>
<keyword evidence="1" id="KW-0472">Membrane</keyword>
<dbReference type="PANTHER" id="PTHR30353:SF0">
    <property type="entry name" value="TRANSMEMBRANE PROTEIN"/>
    <property type="match status" value="1"/>
</dbReference>
<dbReference type="RefSeq" id="WP_185064743.1">
    <property type="nucleotide sequence ID" value="NZ_BAABJP010000003.1"/>
</dbReference>
<dbReference type="PANTHER" id="PTHR30353">
    <property type="entry name" value="INNER MEMBRANE PROTEIN DEDA-RELATED"/>
    <property type="match status" value="1"/>
</dbReference>
<comment type="subcellular location">
    <subcellularLocation>
        <location evidence="1">Cell membrane</location>
        <topology evidence="1">Multi-pass membrane protein</topology>
    </subcellularLocation>
</comment>
<reference evidence="3" key="1">
    <citation type="journal article" date="2019" name="Int. J. Syst. Evol. Microbiol.">
        <title>The Global Catalogue of Microorganisms (GCM) 10K type strain sequencing project: providing services to taxonomists for standard genome sequencing and annotation.</title>
        <authorList>
            <consortium name="The Broad Institute Genomics Platform"/>
            <consortium name="The Broad Institute Genome Sequencing Center for Infectious Disease"/>
            <person name="Wu L."/>
            <person name="Ma J."/>
        </authorList>
    </citation>
    <scope>NUCLEOTIDE SEQUENCE [LARGE SCALE GENOMIC DNA]</scope>
    <source>
        <strain evidence="3">JCM 18303</strain>
    </source>
</reference>
<keyword evidence="1" id="KW-1003">Cell membrane</keyword>
<sequence length="205" mass="21880">MPSWDELLGSVSPSLLLLIVGAAVAAESAFIWTMWLPGATGLLALGFFARLDVVELAPAMFTGLCAALAGSTVGYLRGRRSGLHERVVRLAERISGRPLPHDGEFLRRWGGPAIAGCQWVVISRTLMPRLAASGGWSYRRFAPWSVPSAALWGSGQVGFGWLAGEAYREVAKWSGWIGGAALLVLTGAALAGLRSARRPRVRRAV</sequence>
<gene>
    <name evidence="2" type="ORF">GCM10023321_10020</name>
</gene>
<name>A0ABP9PKT2_9PSEU</name>
<feature type="transmembrane region" description="Helical" evidence="1">
    <location>
        <begin position="15"/>
        <end position="36"/>
    </location>
</feature>
<evidence type="ECO:0008006" key="4">
    <source>
        <dbReference type="Google" id="ProtNLM"/>
    </source>
</evidence>
<comment type="similarity">
    <text evidence="1">Belongs to the DedA family.</text>
</comment>
<protein>
    <recommendedName>
        <fullName evidence="4">Membrane protein DedA with SNARE-associated domain</fullName>
    </recommendedName>
</protein>
<feature type="transmembrane region" description="Helical" evidence="1">
    <location>
        <begin position="56"/>
        <end position="76"/>
    </location>
</feature>
<organism evidence="2 3">
    <name type="scientific">Pseudonocardia eucalypti</name>
    <dbReference type="NCBI Taxonomy" id="648755"/>
    <lineage>
        <taxon>Bacteria</taxon>
        <taxon>Bacillati</taxon>
        <taxon>Actinomycetota</taxon>
        <taxon>Actinomycetes</taxon>
        <taxon>Pseudonocardiales</taxon>
        <taxon>Pseudonocardiaceae</taxon>
        <taxon>Pseudonocardia</taxon>
    </lineage>
</organism>
<dbReference type="Proteomes" id="UP001428817">
    <property type="component" value="Unassembled WGS sequence"/>
</dbReference>
<keyword evidence="1" id="KW-1133">Transmembrane helix</keyword>
<proteinExistence type="inferred from homology"/>
<accession>A0ABP9PKT2</accession>
<evidence type="ECO:0000256" key="1">
    <source>
        <dbReference type="RuleBase" id="RU367016"/>
    </source>
</evidence>
<dbReference type="EMBL" id="BAABJP010000003">
    <property type="protein sequence ID" value="GAA5148133.1"/>
    <property type="molecule type" value="Genomic_DNA"/>
</dbReference>
<comment type="caution">
    <text evidence="2">The sequence shown here is derived from an EMBL/GenBank/DDBJ whole genome shotgun (WGS) entry which is preliminary data.</text>
</comment>